<gene>
    <name evidence="9" type="ORF">UFOPK3752_01126</name>
    <name evidence="10" type="ORF">UFOPK4150_01459</name>
</gene>
<dbReference type="InterPro" id="IPR016161">
    <property type="entry name" value="Ald_DH/histidinol_DH"/>
</dbReference>
<accession>A0A6J7JH11</accession>
<dbReference type="AlphaFoldDB" id="A0A6J7JH11"/>
<dbReference type="PIRSF" id="PIRSF000151">
    <property type="entry name" value="GPR"/>
    <property type="match status" value="1"/>
</dbReference>
<dbReference type="InterPro" id="IPR016163">
    <property type="entry name" value="Ald_DH_C"/>
</dbReference>
<evidence type="ECO:0000256" key="5">
    <source>
        <dbReference type="ARBA" id="ARBA00022857"/>
    </source>
</evidence>
<evidence type="ECO:0000256" key="3">
    <source>
        <dbReference type="ARBA" id="ARBA00022605"/>
    </source>
</evidence>
<dbReference type="EC" id="1.2.1.41" evidence="2"/>
<dbReference type="InterPro" id="IPR012134">
    <property type="entry name" value="Glu-5-SA_DH"/>
</dbReference>
<dbReference type="UniPathway" id="UPA00098">
    <property type="reaction ID" value="UER00360"/>
</dbReference>
<feature type="domain" description="Aldehyde dehydrogenase" evidence="8">
    <location>
        <begin position="6"/>
        <end position="288"/>
    </location>
</feature>
<dbReference type="InterPro" id="IPR016162">
    <property type="entry name" value="Ald_DH_N"/>
</dbReference>
<dbReference type="PANTHER" id="PTHR11063:SF8">
    <property type="entry name" value="DELTA-1-PYRROLINE-5-CARBOXYLATE SYNTHASE"/>
    <property type="match status" value="1"/>
</dbReference>
<keyword evidence="6" id="KW-0560">Oxidoreductase</keyword>
<dbReference type="GO" id="GO:0050661">
    <property type="term" value="F:NADP binding"/>
    <property type="evidence" value="ECO:0007669"/>
    <property type="project" value="InterPro"/>
</dbReference>
<dbReference type="Gene3D" id="3.40.605.10">
    <property type="entry name" value="Aldehyde Dehydrogenase, Chain A, domain 1"/>
    <property type="match status" value="1"/>
</dbReference>
<sequence length="426" mass="45059">MSDTSSTREAVLEVARRGREAAVVLRALHRSRKDAALRAIADALEAAIPRIVEANERDVARAVASDVDAAIIDRLTLTPDRLRAIAESVRDVAALADPIGEVVRGYTLPNGLDIRQVRVPLGVIGMVYESRPNVTVDAAVLALKSGNVALLRGSSAGHDSNEVLIDVMREALAAQGLPVDAIAMVPGRTRESVTHLMTARGLVDVLIPRGGEALIRSVVEGSTVPVIETGVGNCHVYIDEHADLDKAVAILVNSKTQRVSVCNAAETFLVHSAVADSFLPRALNALHERGVTIHGDARIAPYARAAGISFSSVTDEDWGAEYYSLDIAAGIVDDVDEALRHIRRWSSGHTEAIVSDSATAISSFVTGVDSAVVMINASTRFTDGGEFGFGAEIGISTQKLHARGPMGLSELTSTTYVVTGDGHVRS</sequence>
<dbReference type="GO" id="GO:0004350">
    <property type="term" value="F:glutamate-5-semialdehyde dehydrogenase activity"/>
    <property type="evidence" value="ECO:0007669"/>
    <property type="project" value="UniProtKB-EC"/>
</dbReference>
<dbReference type="PANTHER" id="PTHR11063">
    <property type="entry name" value="GLUTAMATE SEMIALDEHYDE DEHYDROGENASE"/>
    <property type="match status" value="1"/>
</dbReference>
<evidence type="ECO:0000256" key="4">
    <source>
        <dbReference type="ARBA" id="ARBA00022650"/>
    </source>
</evidence>
<protein>
    <recommendedName>
        <fullName evidence="2">glutamate-5-semialdehyde dehydrogenase</fullName>
        <ecNumber evidence="2">1.2.1.41</ecNumber>
    </recommendedName>
</protein>
<dbReference type="InterPro" id="IPR015590">
    <property type="entry name" value="Aldehyde_DH_dom"/>
</dbReference>
<dbReference type="CDD" id="cd07079">
    <property type="entry name" value="ALDH_F18-19_ProA-GPR"/>
    <property type="match status" value="1"/>
</dbReference>
<evidence type="ECO:0000313" key="9">
    <source>
        <dbReference type="EMBL" id="CAB4941904.1"/>
    </source>
</evidence>
<dbReference type="EMBL" id="CAFBND010000038">
    <property type="protein sequence ID" value="CAB4941904.1"/>
    <property type="molecule type" value="Genomic_DNA"/>
</dbReference>
<dbReference type="NCBIfam" id="TIGR00407">
    <property type="entry name" value="proA"/>
    <property type="match status" value="1"/>
</dbReference>
<organism evidence="9">
    <name type="scientific">freshwater metagenome</name>
    <dbReference type="NCBI Taxonomy" id="449393"/>
    <lineage>
        <taxon>unclassified sequences</taxon>
        <taxon>metagenomes</taxon>
        <taxon>ecological metagenomes</taxon>
    </lineage>
</organism>
<keyword evidence="5" id="KW-0521">NADP</keyword>
<reference evidence="9" key="1">
    <citation type="submission" date="2020-05" db="EMBL/GenBank/DDBJ databases">
        <authorList>
            <person name="Chiriac C."/>
            <person name="Salcher M."/>
            <person name="Ghai R."/>
            <person name="Kavagutti S V."/>
        </authorList>
    </citation>
    <scope>NUCLEOTIDE SEQUENCE</scope>
</reference>
<dbReference type="FunFam" id="3.40.309.10:FF:000006">
    <property type="entry name" value="Gamma-glutamyl phosphate reductase"/>
    <property type="match status" value="1"/>
</dbReference>
<dbReference type="HAMAP" id="MF_00412">
    <property type="entry name" value="ProA"/>
    <property type="match status" value="1"/>
</dbReference>
<comment type="catalytic activity">
    <reaction evidence="7">
        <text>L-glutamate 5-semialdehyde + phosphate + NADP(+) = L-glutamyl 5-phosphate + NADPH + H(+)</text>
        <dbReference type="Rhea" id="RHEA:19541"/>
        <dbReference type="ChEBI" id="CHEBI:15378"/>
        <dbReference type="ChEBI" id="CHEBI:43474"/>
        <dbReference type="ChEBI" id="CHEBI:57783"/>
        <dbReference type="ChEBI" id="CHEBI:58066"/>
        <dbReference type="ChEBI" id="CHEBI:58274"/>
        <dbReference type="ChEBI" id="CHEBI:58349"/>
        <dbReference type="EC" id="1.2.1.41"/>
    </reaction>
</comment>
<comment type="pathway">
    <text evidence="1">Amino-acid biosynthesis; L-proline biosynthesis; L-glutamate 5-semialdehyde from L-glutamate: step 2/2.</text>
</comment>
<dbReference type="Pfam" id="PF00171">
    <property type="entry name" value="Aldedh"/>
    <property type="match status" value="1"/>
</dbReference>
<dbReference type="InterPro" id="IPR000965">
    <property type="entry name" value="GPR_dom"/>
</dbReference>
<dbReference type="EMBL" id="CAFBPU010000030">
    <property type="protein sequence ID" value="CAB5035216.1"/>
    <property type="molecule type" value="Genomic_DNA"/>
</dbReference>
<evidence type="ECO:0000256" key="6">
    <source>
        <dbReference type="ARBA" id="ARBA00023002"/>
    </source>
</evidence>
<dbReference type="NCBIfam" id="NF001221">
    <property type="entry name" value="PRK00197.1"/>
    <property type="match status" value="1"/>
</dbReference>
<evidence type="ECO:0000259" key="8">
    <source>
        <dbReference type="Pfam" id="PF00171"/>
    </source>
</evidence>
<dbReference type="GO" id="GO:0055129">
    <property type="term" value="P:L-proline biosynthetic process"/>
    <property type="evidence" value="ECO:0007669"/>
    <property type="project" value="UniProtKB-UniPathway"/>
</dbReference>
<keyword evidence="4" id="KW-0641">Proline biosynthesis</keyword>
<dbReference type="InterPro" id="IPR020593">
    <property type="entry name" value="G-glutamylP_reductase_CS"/>
</dbReference>
<dbReference type="Gene3D" id="3.40.309.10">
    <property type="entry name" value="Aldehyde Dehydrogenase, Chain A, domain 2"/>
    <property type="match status" value="1"/>
</dbReference>
<name>A0A6J7JH11_9ZZZZ</name>
<evidence type="ECO:0000256" key="1">
    <source>
        <dbReference type="ARBA" id="ARBA00004985"/>
    </source>
</evidence>
<evidence type="ECO:0000313" key="10">
    <source>
        <dbReference type="EMBL" id="CAB5035216.1"/>
    </source>
</evidence>
<evidence type="ECO:0000256" key="2">
    <source>
        <dbReference type="ARBA" id="ARBA00013002"/>
    </source>
</evidence>
<keyword evidence="3" id="KW-0028">Amino-acid biosynthesis</keyword>
<evidence type="ECO:0000256" key="7">
    <source>
        <dbReference type="ARBA" id="ARBA00049024"/>
    </source>
</evidence>
<dbReference type="PROSITE" id="PS01223">
    <property type="entry name" value="PROA"/>
    <property type="match status" value="1"/>
</dbReference>
<proteinExistence type="inferred from homology"/>
<dbReference type="SUPFAM" id="SSF53720">
    <property type="entry name" value="ALDH-like"/>
    <property type="match status" value="1"/>
</dbReference>